<protein>
    <submittedName>
        <fullName evidence="2">Uncharacterized protein</fullName>
    </submittedName>
</protein>
<organism evidence="2">
    <name type="scientific">Sesamum radiatum</name>
    <name type="common">Black benniseed</name>
    <dbReference type="NCBI Taxonomy" id="300843"/>
    <lineage>
        <taxon>Eukaryota</taxon>
        <taxon>Viridiplantae</taxon>
        <taxon>Streptophyta</taxon>
        <taxon>Embryophyta</taxon>
        <taxon>Tracheophyta</taxon>
        <taxon>Spermatophyta</taxon>
        <taxon>Magnoliopsida</taxon>
        <taxon>eudicotyledons</taxon>
        <taxon>Gunneridae</taxon>
        <taxon>Pentapetalae</taxon>
        <taxon>asterids</taxon>
        <taxon>lamiids</taxon>
        <taxon>Lamiales</taxon>
        <taxon>Pedaliaceae</taxon>
        <taxon>Sesamum</taxon>
    </lineage>
</organism>
<gene>
    <name evidence="2" type="ORF">Sradi_6530600</name>
</gene>
<reference evidence="2" key="2">
    <citation type="journal article" date="2024" name="Plant">
        <title>Genomic evolution and insights into agronomic trait innovations of Sesamum species.</title>
        <authorList>
            <person name="Miao H."/>
            <person name="Wang L."/>
            <person name="Qu L."/>
            <person name="Liu H."/>
            <person name="Sun Y."/>
            <person name="Le M."/>
            <person name="Wang Q."/>
            <person name="Wei S."/>
            <person name="Zheng Y."/>
            <person name="Lin W."/>
            <person name="Duan Y."/>
            <person name="Cao H."/>
            <person name="Xiong S."/>
            <person name="Wang X."/>
            <person name="Wei L."/>
            <person name="Li C."/>
            <person name="Ma Q."/>
            <person name="Ju M."/>
            <person name="Zhao R."/>
            <person name="Li G."/>
            <person name="Mu C."/>
            <person name="Tian Q."/>
            <person name="Mei H."/>
            <person name="Zhang T."/>
            <person name="Gao T."/>
            <person name="Zhang H."/>
        </authorList>
    </citation>
    <scope>NUCLEOTIDE SEQUENCE</scope>
    <source>
        <strain evidence="2">G02</strain>
    </source>
</reference>
<proteinExistence type="predicted"/>
<evidence type="ECO:0000256" key="1">
    <source>
        <dbReference type="SAM" id="MobiDB-lite"/>
    </source>
</evidence>
<accession>A0AAW2JXC4</accession>
<comment type="caution">
    <text evidence="2">The sequence shown here is derived from an EMBL/GenBank/DDBJ whole genome shotgun (WGS) entry which is preliminary data.</text>
</comment>
<sequence>MQEPWLEEIPADGITSHQTATQFGVRNKGGSSTSNPKKRKDCVYVDPNRADAARQILTQEYLTKPGPSLTQPSVIEPSVQGPSMYEQLQMGQRNINVQAQITLQPRLNIRAPPPMTGNRIMLCFSSKPVVPVPKTINKQHGHKYVNLSNWPSSQNPEAYGKN</sequence>
<feature type="compositionally biased region" description="Acidic residues" evidence="1">
    <location>
        <begin position="1"/>
        <end position="10"/>
    </location>
</feature>
<dbReference type="AlphaFoldDB" id="A0AAW2JXC4"/>
<evidence type="ECO:0000313" key="2">
    <source>
        <dbReference type="EMBL" id="KAL0298708.1"/>
    </source>
</evidence>
<feature type="region of interest" description="Disordered" evidence="1">
    <location>
        <begin position="1"/>
        <end position="41"/>
    </location>
</feature>
<dbReference type="EMBL" id="JACGWJ010000031">
    <property type="protein sequence ID" value="KAL0298708.1"/>
    <property type="molecule type" value="Genomic_DNA"/>
</dbReference>
<reference evidence="2" key="1">
    <citation type="submission" date="2020-06" db="EMBL/GenBank/DDBJ databases">
        <authorList>
            <person name="Li T."/>
            <person name="Hu X."/>
            <person name="Zhang T."/>
            <person name="Song X."/>
            <person name="Zhang H."/>
            <person name="Dai N."/>
            <person name="Sheng W."/>
            <person name="Hou X."/>
            <person name="Wei L."/>
        </authorList>
    </citation>
    <scope>NUCLEOTIDE SEQUENCE</scope>
    <source>
        <strain evidence="2">G02</strain>
        <tissue evidence="2">Leaf</tissue>
    </source>
</reference>
<feature type="compositionally biased region" description="Polar residues" evidence="1">
    <location>
        <begin position="15"/>
        <end position="35"/>
    </location>
</feature>
<name>A0AAW2JXC4_SESRA</name>